<dbReference type="Proteomes" id="UP000056968">
    <property type="component" value="Chromosome"/>
</dbReference>
<evidence type="ECO:0000256" key="1">
    <source>
        <dbReference type="SAM" id="MobiDB-lite"/>
    </source>
</evidence>
<protein>
    <submittedName>
        <fullName evidence="3">Uncharacterized protein</fullName>
    </submittedName>
</protein>
<proteinExistence type="predicted"/>
<evidence type="ECO:0000256" key="2">
    <source>
        <dbReference type="SAM" id="Phobius"/>
    </source>
</evidence>
<dbReference type="OrthoDB" id="9945882at2"/>
<gene>
    <name evidence="3" type="ORF">ATN00_15680</name>
</gene>
<accession>A0A0S3F1M1</accession>
<dbReference type="EMBL" id="CP013264">
    <property type="protein sequence ID" value="ALR21517.1"/>
    <property type="molecule type" value="Genomic_DNA"/>
</dbReference>
<dbReference type="RefSeq" id="WP_062066131.1">
    <property type="nucleotide sequence ID" value="NZ_CP013264.1"/>
</dbReference>
<keyword evidence="2" id="KW-0472">Membrane</keyword>
<reference evidence="3 4" key="1">
    <citation type="submission" date="2015-11" db="EMBL/GenBank/DDBJ databases">
        <title>A Two-component Flavoprotein Monooxygenase System MeaXY Responsible for para-Hydroxylation of 2-Methyl-6-ethylaniline and 2,6-Diethylaniline in Sphingobium baderi DE-13.</title>
        <authorList>
            <person name="Cheng M."/>
            <person name="Meng Q."/>
            <person name="Yang Y."/>
            <person name="Chu C."/>
            <person name="Yan X."/>
            <person name="He J."/>
            <person name="Li S."/>
        </authorList>
    </citation>
    <scope>NUCLEOTIDE SEQUENCE [LARGE SCALE GENOMIC DNA]</scope>
    <source>
        <strain evidence="3 4">DE-13</strain>
    </source>
</reference>
<evidence type="ECO:0000313" key="4">
    <source>
        <dbReference type="Proteomes" id="UP000056968"/>
    </source>
</evidence>
<organism evidence="3 4">
    <name type="scientific">Sphingobium baderi</name>
    <dbReference type="NCBI Taxonomy" id="1332080"/>
    <lineage>
        <taxon>Bacteria</taxon>
        <taxon>Pseudomonadati</taxon>
        <taxon>Pseudomonadota</taxon>
        <taxon>Alphaproteobacteria</taxon>
        <taxon>Sphingomonadales</taxon>
        <taxon>Sphingomonadaceae</taxon>
        <taxon>Sphingobium</taxon>
    </lineage>
</organism>
<dbReference type="STRING" id="1332080.ATN00_15680"/>
<feature type="compositionally biased region" description="Basic and acidic residues" evidence="1">
    <location>
        <begin position="13"/>
        <end position="27"/>
    </location>
</feature>
<sequence length="74" mass="8206">MVELFPPPFDESPDAKTARPLPQHDRVVSTGDGNLERPLSTWESLDGYISLFSRWAGPIALIAALGLIGWLFLR</sequence>
<feature type="transmembrane region" description="Helical" evidence="2">
    <location>
        <begin position="55"/>
        <end position="73"/>
    </location>
</feature>
<dbReference type="KEGG" id="sbd:ATN00_15680"/>
<feature type="compositionally biased region" description="Pro residues" evidence="1">
    <location>
        <begin position="1"/>
        <end position="10"/>
    </location>
</feature>
<keyword evidence="2" id="KW-1133">Transmembrane helix</keyword>
<keyword evidence="4" id="KW-1185">Reference proteome</keyword>
<dbReference type="AlphaFoldDB" id="A0A0S3F1M1"/>
<feature type="region of interest" description="Disordered" evidence="1">
    <location>
        <begin position="1"/>
        <end position="32"/>
    </location>
</feature>
<keyword evidence="2" id="KW-0812">Transmembrane</keyword>
<name>A0A0S3F1M1_9SPHN</name>
<evidence type="ECO:0000313" key="3">
    <source>
        <dbReference type="EMBL" id="ALR21517.1"/>
    </source>
</evidence>